<keyword evidence="4" id="KW-0862">Zinc</keyword>
<dbReference type="GO" id="GO:0008270">
    <property type="term" value="F:zinc ion binding"/>
    <property type="evidence" value="ECO:0007669"/>
    <property type="project" value="UniProtKB-KW"/>
</dbReference>
<dbReference type="EMBL" id="JALNTZ010000004">
    <property type="protein sequence ID" value="KAJ3656224.1"/>
    <property type="molecule type" value="Genomic_DNA"/>
</dbReference>
<keyword evidence="3" id="KW-0863">Zinc-finger</keyword>
<evidence type="ECO:0000256" key="1">
    <source>
        <dbReference type="ARBA" id="ARBA00004123"/>
    </source>
</evidence>
<keyword evidence="2" id="KW-0479">Metal-binding</keyword>
<dbReference type="SUPFAM" id="SSF46689">
    <property type="entry name" value="Homeodomain-like"/>
    <property type="match status" value="1"/>
</dbReference>
<evidence type="ECO:0000256" key="6">
    <source>
        <dbReference type="SAM" id="MobiDB-lite"/>
    </source>
</evidence>
<dbReference type="Proteomes" id="UP001168821">
    <property type="component" value="Unassembled WGS sequence"/>
</dbReference>
<feature type="domain" description="HTH psq-type" evidence="8">
    <location>
        <begin position="1"/>
        <end position="53"/>
    </location>
</feature>
<feature type="region of interest" description="Disordered" evidence="6">
    <location>
        <begin position="246"/>
        <end position="352"/>
    </location>
</feature>
<feature type="transmembrane region" description="Helical" evidence="7">
    <location>
        <begin position="79"/>
        <end position="98"/>
    </location>
</feature>
<dbReference type="SMART" id="SM00249">
    <property type="entry name" value="PHD"/>
    <property type="match status" value="1"/>
</dbReference>
<dbReference type="Gene3D" id="3.30.40.10">
    <property type="entry name" value="Zinc/RING finger domain, C3HC4 (zinc finger)"/>
    <property type="match status" value="1"/>
</dbReference>
<dbReference type="GO" id="GO:0003677">
    <property type="term" value="F:DNA binding"/>
    <property type="evidence" value="ECO:0007669"/>
    <property type="project" value="UniProtKB-UniRule"/>
</dbReference>
<reference evidence="9" key="1">
    <citation type="journal article" date="2023" name="G3 (Bethesda)">
        <title>Whole genome assemblies of Zophobas morio and Tenebrio molitor.</title>
        <authorList>
            <person name="Kaur S."/>
            <person name="Stinson S.A."/>
            <person name="diCenzo G.C."/>
        </authorList>
    </citation>
    <scope>NUCLEOTIDE SEQUENCE</scope>
    <source>
        <strain evidence="9">QUZm001</strain>
    </source>
</reference>
<dbReference type="Pfam" id="PF03184">
    <property type="entry name" value="DDE_1"/>
    <property type="match status" value="1"/>
</dbReference>
<feature type="compositionally biased region" description="Low complexity" evidence="6">
    <location>
        <begin position="261"/>
        <end position="270"/>
    </location>
</feature>
<feature type="compositionally biased region" description="Basic residues" evidence="6">
    <location>
        <begin position="314"/>
        <end position="326"/>
    </location>
</feature>
<keyword evidence="10" id="KW-1185">Reference proteome</keyword>
<evidence type="ECO:0000256" key="2">
    <source>
        <dbReference type="ARBA" id="ARBA00022723"/>
    </source>
</evidence>
<keyword evidence="7" id="KW-0472">Membrane</keyword>
<dbReference type="SUPFAM" id="SSF57903">
    <property type="entry name" value="FYVE/PHD zinc finger"/>
    <property type="match status" value="1"/>
</dbReference>
<dbReference type="PROSITE" id="PS50960">
    <property type="entry name" value="HTH_PSQ"/>
    <property type="match status" value="1"/>
</dbReference>
<evidence type="ECO:0000313" key="10">
    <source>
        <dbReference type="Proteomes" id="UP001168821"/>
    </source>
</evidence>
<keyword evidence="7" id="KW-0812">Transmembrane</keyword>
<feature type="DNA-binding region" description="H-T-H motif" evidence="5">
    <location>
        <begin position="29"/>
        <end position="49"/>
    </location>
</feature>
<accession>A0AA38IJV9</accession>
<sequence>MSSKAKRQLWEEENMAEALRNVREKKMGWQLASKIFNVPATTLRRRFKNNCNSTKGDLGAIKGRKQVGALSSAERGQNLTVVCCMNAMGTFVPLAFIFPRKRMKNELMDNAPMGSKAYCQLNGWMCSEIFVQCLEHFVHYTKASNENKVLLLLDGHSSHKSLEVLQYTKDNAPGCRFFSPLQTYYGQEIQTRLKQHPGRIVTHFQVAGLFNKAYLKAATPANAVHAFAKTGIYPFDDNIFPDWMFQPSSTTDRPLTEHDQCQNGQKQPQQGSVDVELPKLGSGTPEATEVEPSTLGFAKAKELSPLPQASLGASRKRLRKPSKKGHINSTPDIDELKKEVEEKTTKEREKLSRTAKRKILVEEEADYVSDNEKVEDTDDDEADVACLYCNDIVSRSKTREIWISCQSCGSWCHSECAGVEKRIKQFICEFCE</sequence>
<dbReference type="InterPro" id="IPR013083">
    <property type="entry name" value="Znf_RING/FYVE/PHD"/>
</dbReference>
<proteinExistence type="predicted"/>
<feature type="compositionally biased region" description="Basic and acidic residues" evidence="6">
    <location>
        <begin position="334"/>
        <end position="352"/>
    </location>
</feature>
<dbReference type="Pfam" id="PF05225">
    <property type="entry name" value="HTH_psq"/>
    <property type="match status" value="1"/>
</dbReference>
<comment type="caution">
    <text evidence="9">The sequence shown here is derived from an EMBL/GenBank/DDBJ whole genome shotgun (WGS) entry which is preliminary data.</text>
</comment>
<keyword evidence="7" id="KW-1133">Transmembrane helix</keyword>
<dbReference type="InterPro" id="IPR011011">
    <property type="entry name" value="Znf_FYVE_PHD"/>
</dbReference>
<keyword evidence="5" id="KW-0539">Nucleus</keyword>
<gene>
    <name evidence="9" type="ORF">Zmor_015317</name>
</gene>
<evidence type="ECO:0000259" key="8">
    <source>
        <dbReference type="PROSITE" id="PS50960"/>
    </source>
</evidence>
<comment type="subcellular location">
    <subcellularLocation>
        <location evidence="1 5">Nucleus</location>
    </subcellularLocation>
</comment>
<dbReference type="InterPro" id="IPR009057">
    <property type="entry name" value="Homeodomain-like_sf"/>
</dbReference>
<dbReference type="AlphaFoldDB" id="A0AA38IJV9"/>
<evidence type="ECO:0000256" key="4">
    <source>
        <dbReference type="ARBA" id="ARBA00022833"/>
    </source>
</evidence>
<dbReference type="InterPro" id="IPR007889">
    <property type="entry name" value="HTH_Psq"/>
</dbReference>
<dbReference type="CDD" id="cd15517">
    <property type="entry name" value="PHD_TCF19_like"/>
    <property type="match status" value="1"/>
</dbReference>
<dbReference type="GO" id="GO:0005634">
    <property type="term" value="C:nucleus"/>
    <property type="evidence" value="ECO:0007669"/>
    <property type="project" value="UniProtKB-SubCell"/>
</dbReference>
<dbReference type="Gene3D" id="1.10.10.60">
    <property type="entry name" value="Homeodomain-like"/>
    <property type="match status" value="1"/>
</dbReference>
<dbReference type="PANTHER" id="PTHR19303:SF74">
    <property type="entry name" value="POGO TRANSPOSABLE ELEMENT WITH KRAB DOMAIN"/>
    <property type="match status" value="1"/>
</dbReference>
<evidence type="ECO:0000256" key="5">
    <source>
        <dbReference type="PROSITE-ProRule" id="PRU00320"/>
    </source>
</evidence>
<keyword evidence="5" id="KW-0238">DNA-binding</keyword>
<dbReference type="InterPro" id="IPR050863">
    <property type="entry name" value="CenT-Element_Derived"/>
</dbReference>
<name>A0AA38IJV9_9CUCU</name>
<protein>
    <recommendedName>
        <fullName evidence="8">HTH psq-type domain-containing protein</fullName>
    </recommendedName>
</protein>
<dbReference type="PANTHER" id="PTHR19303">
    <property type="entry name" value="TRANSPOSON"/>
    <property type="match status" value="1"/>
</dbReference>
<organism evidence="9 10">
    <name type="scientific">Zophobas morio</name>
    <dbReference type="NCBI Taxonomy" id="2755281"/>
    <lineage>
        <taxon>Eukaryota</taxon>
        <taxon>Metazoa</taxon>
        <taxon>Ecdysozoa</taxon>
        <taxon>Arthropoda</taxon>
        <taxon>Hexapoda</taxon>
        <taxon>Insecta</taxon>
        <taxon>Pterygota</taxon>
        <taxon>Neoptera</taxon>
        <taxon>Endopterygota</taxon>
        <taxon>Coleoptera</taxon>
        <taxon>Polyphaga</taxon>
        <taxon>Cucujiformia</taxon>
        <taxon>Tenebrionidae</taxon>
        <taxon>Zophobas</taxon>
    </lineage>
</organism>
<evidence type="ECO:0000256" key="7">
    <source>
        <dbReference type="SAM" id="Phobius"/>
    </source>
</evidence>
<evidence type="ECO:0000256" key="3">
    <source>
        <dbReference type="ARBA" id="ARBA00022771"/>
    </source>
</evidence>
<dbReference type="InterPro" id="IPR001965">
    <property type="entry name" value="Znf_PHD"/>
</dbReference>
<evidence type="ECO:0000313" key="9">
    <source>
        <dbReference type="EMBL" id="KAJ3656224.1"/>
    </source>
</evidence>
<dbReference type="InterPro" id="IPR004875">
    <property type="entry name" value="DDE_SF_endonuclease_dom"/>
</dbReference>